<gene>
    <name evidence="2" type="ORF">SAMD00020551_1692</name>
</gene>
<keyword evidence="1" id="KW-0472">Membrane</keyword>
<protein>
    <submittedName>
        <fullName evidence="2">Uncharacterized protein</fullName>
    </submittedName>
</protein>
<dbReference type="RefSeq" id="WP_041965380.1">
    <property type="nucleotide sequence ID" value="NZ_BASE01000035.1"/>
</dbReference>
<feature type="transmembrane region" description="Helical" evidence="1">
    <location>
        <begin position="75"/>
        <end position="98"/>
    </location>
</feature>
<evidence type="ECO:0000313" key="3">
    <source>
        <dbReference type="Proteomes" id="UP000031014"/>
    </source>
</evidence>
<keyword evidence="1" id="KW-1133">Transmembrane helix</keyword>
<reference evidence="2 3" key="1">
    <citation type="submission" date="2013-06" db="EMBL/GenBank/DDBJ databases">
        <title>Whole genome shotgun sequence of Bacillus selenatarsenatis SF-1.</title>
        <authorList>
            <person name="Kuroda M."/>
            <person name="Sei K."/>
            <person name="Yamashita M."/>
            <person name="Ike M."/>
        </authorList>
    </citation>
    <scope>NUCLEOTIDE SEQUENCE [LARGE SCALE GENOMIC DNA]</scope>
    <source>
        <strain evidence="2 3">SF-1</strain>
    </source>
</reference>
<sequence length="289" mass="34447">MNRNKKHYMPFFILLVIHTSLMIYAFYKNKDRKKMLITLLSGMGLCFIFEYFILSLLKAYRYKPKLFKNKDLDNFFGAIMSQAVFIPFTAIFITSFKIGLKGKVLFAIFFGLIEKLFLFMGIHRNNWWKTRYTVTLIPLFFYINDFWYQQLRIGTSVFHFSSLFLGILVNGLNLMYSLSILRKFRFGFERWHSWKEHFKIAPTYSFILSMATALLIKNDSGWKGILQAFSFAKIMDVLIMKAGIAKRNFRHFIINNSIHLFMIFWATLLKKWIYKDLRKRKGTTAEVEK</sequence>
<keyword evidence="3" id="KW-1185">Reference proteome</keyword>
<proteinExistence type="predicted"/>
<feature type="transmembrane region" description="Helical" evidence="1">
    <location>
        <begin position="7"/>
        <end position="27"/>
    </location>
</feature>
<organism evidence="2 3">
    <name type="scientific">Mesobacillus selenatarsenatis (strain DSM 18680 / JCM 14380 / FERM P-15431 / SF-1)</name>
    <dbReference type="NCBI Taxonomy" id="1321606"/>
    <lineage>
        <taxon>Bacteria</taxon>
        <taxon>Bacillati</taxon>
        <taxon>Bacillota</taxon>
        <taxon>Bacilli</taxon>
        <taxon>Bacillales</taxon>
        <taxon>Bacillaceae</taxon>
        <taxon>Mesobacillus</taxon>
    </lineage>
</organism>
<evidence type="ECO:0000256" key="1">
    <source>
        <dbReference type="SAM" id="Phobius"/>
    </source>
</evidence>
<dbReference type="EMBL" id="BASE01000035">
    <property type="protein sequence ID" value="GAM13547.1"/>
    <property type="molecule type" value="Genomic_DNA"/>
</dbReference>
<feature type="transmembrane region" description="Helical" evidence="1">
    <location>
        <begin position="252"/>
        <end position="273"/>
    </location>
</feature>
<feature type="transmembrane region" description="Helical" evidence="1">
    <location>
        <begin position="157"/>
        <end position="176"/>
    </location>
</feature>
<accession>A0A0A8X3D5</accession>
<dbReference type="OrthoDB" id="2942986at2"/>
<dbReference type="Proteomes" id="UP000031014">
    <property type="component" value="Unassembled WGS sequence"/>
</dbReference>
<feature type="transmembrane region" description="Helical" evidence="1">
    <location>
        <begin position="104"/>
        <end position="122"/>
    </location>
</feature>
<feature type="transmembrane region" description="Helical" evidence="1">
    <location>
        <begin position="33"/>
        <end position="54"/>
    </location>
</feature>
<comment type="caution">
    <text evidence="2">The sequence shown here is derived from an EMBL/GenBank/DDBJ whole genome shotgun (WGS) entry which is preliminary data.</text>
</comment>
<evidence type="ECO:0000313" key="2">
    <source>
        <dbReference type="EMBL" id="GAM13547.1"/>
    </source>
</evidence>
<keyword evidence="1" id="KW-0812">Transmembrane</keyword>
<feature type="transmembrane region" description="Helical" evidence="1">
    <location>
        <begin position="134"/>
        <end position="151"/>
    </location>
</feature>
<name>A0A0A8X3D5_MESS1</name>
<dbReference type="AlphaFoldDB" id="A0A0A8X3D5"/>